<organism evidence="1">
    <name type="scientific">bioreactor metagenome</name>
    <dbReference type="NCBI Taxonomy" id="1076179"/>
    <lineage>
        <taxon>unclassified sequences</taxon>
        <taxon>metagenomes</taxon>
        <taxon>ecological metagenomes</taxon>
    </lineage>
</organism>
<gene>
    <name evidence="1" type="ORF">SDC9_65722</name>
</gene>
<proteinExistence type="predicted"/>
<evidence type="ECO:0000313" key="1">
    <source>
        <dbReference type="EMBL" id="MPM19300.1"/>
    </source>
</evidence>
<accession>A0A644XST2</accession>
<protein>
    <submittedName>
        <fullName evidence="1">Uncharacterized protein</fullName>
    </submittedName>
</protein>
<name>A0A644XST2_9ZZZZ</name>
<reference evidence="1" key="1">
    <citation type="submission" date="2019-08" db="EMBL/GenBank/DDBJ databases">
        <authorList>
            <person name="Kucharzyk K."/>
            <person name="Murdoch R.W."/>
            <person name="Higgins S."/>
            <person name="Loffler F."/>
        </authorList>
    </citation>
    <scope>NUCLEOTIDE SEQUENCE</scope>
</reference>
<dbReference type="EMBL" id="VSSQ01003150">
    <property type="protein sequence ID" value="MPM19300.1"/>
    <property type="molecule type" value="Genomic_DNA"/>
</dbReference>
<sequence>MIAENTAPVAPVSLTIELPDRDSINSETNLNSFSTKILGEWLDYYRQYPNTKNPNNWPDEKFHELWQKVAKFYIQRCEAEETIKPSLIQPGIDLTQLSPDEIQDWLEKYRCLEGLPEYYKLWHKTNAYVSRIGIRTAFQGY</sequence>
<dbReference type="AlphaFoldDB" id="A0A644XST2"/>
<comment type="caution">
    <text evidence="1">The sequence shown here is derived from an EMBL/GenBank/DDBJ whole genome shotgun (WGS) entry which is preliminary data.</text>
</comment>